<evidence type="ECO:0000313" key="2">
    <source>
        <dbReference type="EMBL" id="PZT49069.1"/>
    </source>
</evidence>
<dbReference type="EMBL" id="NBIU01000001">
    <property type="protein sequence ID" value="PZT49069.1"/>
    <property type="molecule type" value="Genomic_DNA"/>
</dbReference>
<dbReference type="AlphaFoldDB" id="A0A2W6MY89"/>
<dbReference type="PANTHER" id="PTHR39431:SF1">
    <property type="entry name" value="FRPA_C-RELATED PROTEIN"/>
    <property type="match status" value="1"/>
</dbReference>
<accession>A0A2W6MY89</accession>
<dbReference type="PANTHER" id="PTHR39431">
    <property type="entry name" value="FRPA/C-RELATED PROTEIN"/>
    <property type="match status" value="1"/>
</dbReference>
<reference evidence="2 3" key="1">
    <citation type="submission" date="2017-03" db="EMBL/GenBank/DDBJ databases">
        <title>Genomic and clinical evidence uncovers the enterohepatic species Helicobacter valdiviensis as a potential human intestinal pathogen.</title>
        <authorList>
            <person name="Fresia P."/>
            <person name="Jara R."/>
            <person name="Sierra R."/>
            <person name="Ferres I."/>
            <person name="Greif G."/>
            <person name="Iraola G."/>
            <person name="Collado L."/>
        </authorList>
    </citation>
    <scope>NUCLEOTIDE SEQUENCE [LARGE SCALE GENOMIC DNA]</scope>
    <source>
        <strain evidence="2 3">WBE14</strain>
    </source>
</reference>
<sequence length="506" mass="54189">MQTSMNFSSLQASYTTTHWSALGEEITKDKANSVPKNDVPTTLEEKEEGKTSSIISSSRPSFSGLGDMQKEIVSATLLKIAEIKNEILKVWEEIQNSHKGNNSVSSGNSGGLSIQDYMELILSGKLSSSKPIQIGGAQSGISITQGFHQSLELSIKGTIVGSDGVKKELDLSISLSQSFIQNIQINGGGSIGGGTGSGTGGGSNVIDPLVIDYEGNGTELSDTKMSFDLDSDGKKDQISTLKKGSGFLALDKNGDGKINDGNELFGTQSGDGFKDLSAYDSNKDGKIDKEDPIYDKLRIWSPNENGEGELVGLGEKGIGVIYLDAKENQEMMRGENGDLLGIKQKTADILFDDGRVGDIHHIDLVADKEANEPIKNGMEEILGGSLNAFATKAYIQNLSISFNFSSTWSSSLEINNGNFSLSASQSGNFNFSLSSLLSANNGVSSEFSDIWKKLEESFGNILGNKQTLEKFDEESYLSLNQLAFANLLDSPFKPLNNALIDKLLSA</sequence>
<evidence type="ECO:0000313" key="3">
    <source>
        <dbReference type="Proteomes" id="UP000249746"/>
    </source>
</evidence>
<dbReference type="Proteomes" id="UP000249746">
    <property type="component" value="Unassembled WGS sequence"/>
</dbReference>
<dbReference type="OrthoDB" id="9773411at2"/>
<evidence type="ECO:0008006" key="4">
    <source>
        <dbReference type="Google" id="ProtNLM"/>
    </source>
</evidence>
<comment type="caution">
    <text evidence="2">The sequence shown here is derived from an EMBL/GenBank/DDBJ whole genome shotgun (WGS) entry which is preliminary data.</text>
</comment>
<dbReference type="RefSeq" id="WP_111228820.1">
    <property type="nucleotide sequence ID" value="NZ_NBIU01000001.1"/>
</dbReference>
<gene>
    <name evidence="2" type="ORF">B6S12_00295</name>
</gene>
<protein>
    <recommendedName>
        <fullName evidence="4">Haemolysin-type calcium binding-related domain-containing protein</fullName>
    </recommendedName>
</protein>
<evidence type="ECO:0000256" key="1">
    <source>
        <dbReference type="SAM" id="MobiDB-lite"/>
    </source>
</evidence>
<name>A0A2W6MY89_9HELI</name>
<proteinExistence type="predicted"/>
<feature type="region of interest" description="Disordered" evidence="1">
    <location>
        <begin position="30"/>
        <end position="60"/>
    </location>
</feature>
<organism evidence="2 3">
    <name type="scientific">Helicobacter valdiviensis</name>
    <dbReference type="NCBI Taxonomy" id="1458358"/>
    <lineage>
        <taxon>Bacteria</taxon>
        <taxon>Pseudomonadati</taxon>
        <taxon>Campylobacterota</taxon>
        <taxon>Epsilonproteobacteria</taxon>
        <taxon>Campylobacterales</taxon>
        <taxon>Helicobacteraceae</taxon>
        <taxon>Helicobacter</taxon>
    </lineage>
</organism>
<keyword evidence="3" id="KW-1185">Reference proteome</keyword>